<feature type="region of interest" description="Disordered" evidence="1">
    <location>
        <begin position="539"/>
        <end position="599"/>
    </location>
</feature>
<comment type="caution">
    <text evidence="3">The sequence shown here is derived from an EMBL/GenBank/DDBJ whole genome shotgun (WGS) entry which is preliminary data.</text>
</comment>
<dbReference type="EMBL" id="NAJN01000457">
    <property type="protein sequence ID" value="TKA73056.1"/>
    <property type="molecule type" value="Genomic_DNA"/>
</dbReference>
<gene>
    <name evidence="3" type="ORF">B0A49_07019</name>
</gene>
<feature type="compositionally biased region" description="Polar residues" evidence="1">
    <location>
        <begin position="296"/>
        <end position="308"/>
    </location>
</feature>
<evidence type="ECO:0000256" key="2">
    <source>
        <dbReference type="SAM" id="Phobius"/>
    </source>
</evidence>
<keyword evidence="2" id="KW-0812">Transmembrane</keyword>
<reference evidence="3 4" key="1">
    <citation type="submission" date="2017-03" db="EMBL/GenBank/DDBJ databases">
        <title>Genomes of endolithic fungi from Antarctica.</title>
        <authorList>
            <person name="Coleine C."/>
            <person name="Masonjones S."/>
            <person name="Stajich J.E."/>
        </authorList>
    </citation>
    <scope>NUCLEOTIDE SEQUENCE [LARGE SCALE GENOMIC DNA]</scope>
    <source>
        <strain evidence="3 4">CCFEE 5187</strain>
    </source>
</reference>
<feature type="compositionally biased region" description="Basic and acidic residues" evidence="1">
    <location>
        <begin position="586"/>
        <end position="598"/>
    </location>
</feature>
<feature type="compositionally biased region" description="Polar residues" evidence="1">
    <location>
        <begin position="142"/>
        <end position="162"/>
    </location>
</feature>
<keyword evidence="2" id="KW-0472">Membrane</keyword>
<dbReference type="OrthoDB" id="5383338at2759"/>
<keyword evidence="4" id="KW-1185">Reference proteome</keyword>
<sequence length="648" mass="67360">MNTNPSLQLLPPKQGKQKRNPSRRYAMLPACPDPVAARAKPPIDLHELLVQITTAPSSPAVAEPTKAHVAPVPSTTPITVMSARSKVDSPISALGHDQTASSTSPSGRQHAGSVTTVPPRPGAISPVSIPERNRAASPGLSDVQSALSGSPTLVRSNSGATNWSPVGSADLPVMRSIFPRYNPNIPLSQQHYAPTQASPTYIPREHIGKAPYSPSHERPQRYAAISRTAPMPSLSTTAELEDLWNVASGQRVSTVARTYRLKLQRPILSTSPALSKDTLHSSQLLVGPGADQPFYTLSSPRCPSSPSQEVLLHRSHPSRLKTLPTTSMTVSPPPSPPNEPPTQPDLISHIFPKMAALAALDAASQSPAASAIARVDPTATSPQAARLATDAVQQAGAREGCQLVYRALGKNAFGMDEGRYELLHPRLGSFGFAISGSVAKGLDSPAGGGVGAIRLFSPSAALPSSASGSITDTTSSPLAVLDFAAATLTLDGAALQRLPSPYIVDLAVAALLAVAVAESRRTTTADSAVVFAAPPSLANGKGDGKGGKKPAASISVTQTPLSSPSLTTRTGGAERRKWLQRKRKRGGADEEAGTREGGDELPGVTRGLLWLLGAGFRAVVWLLGVGVKVLAALVVGVSRAVSGEKQGR</sequence>
<proteinExistence type="predicted"/>
<feature type="transmembrane region" description="Helical" evidence="2">
    <location>
        <begin position="618"/>
        <end position="641"/>
    </location>
</feature>
<protein>
    <submittedName>
        <fullName evidence="3">Uncharacterized protein</fullName>
    </submittedName>
</protein>
<accession>A0A4U0XBD0</accession>
<dbReference type="AlphaFoldDB" id="A0A4U0XBD0"/>
<feature type="compositionally biased region" description="Polar residues" evidence="1">
    <location>
        <begin position="98"/>
        <end position="116"/>
    </location>
</feature>
<name>A0A4U0XBD0_9PEZI</name>
<feature type="region of interest" description="Disordered" evidence="1">
    <location>
        <begin position="1"/>
        <end position="24"/>
    </location>
</feature>
<dbReference type="Proteomes" id="UP000308768">
    <property type="component" value="Unassembled WGS sequence"/>
</dbReference>
<evidence type="ECO:0000313" key="3">
    <source>
        <dbReference type="EMBL" id="TKA73056.1"/>
    </source>
</evidence>
<organism evidence="3 4">
    <name type="scientific">Cryomyces minteri</name>
    <dbReference type="NCBI Taxonomy" id="331657"/>
    <lineage>
        <taxon>Eukaryota</taxon>
        <taxon>Fungi</taxon>
        <taxon>Dikarya</taxon>
        <taxon>Ascomycota</taxon>
        <taxon>Pezizomycotina</taxon>
        <taxon>Dothideomycetes</taxon>
        <taxon>Dothideomycetes incertae sedis</taxon>
        <taxon>Cryomyces</taxon>
    </lineage>
</organism>
<keyword evidence="2" id="KW-1133">Transmembrane helix</keyword>
<feature type="compositionally biased region" description="Pro residues" evidence="1">
    <location>
        <begin position="331"/>
        <end position="343"/>
    </location>
</feature>
<evidence type="ECO:0000256" key="1">
    <source>
        <dbReference type="SAM" id="MobiDB-lite"/>
    </source>
</evidence>
<feature type="region of interest" description="Disordered" evidence="1">
    <location>
        <begin position="88"/>
        <end position="162"/>
    </location>
</feature>
<evidence type="ECO:0000313" key="4">
    <source>
        <dbReference type="Proteomes" id="UP000308768"/>
    </source>
</evidence>
<feature type="region of interest" description="Disordered" evidence="1">
    <location>
        <begin position="296"/>
        <end position="343"/>
    </location>
</feature>
<feature type="compositionally biased region" description="Low complexity" evidence="1">
    <location>
        <begin position="559"/>
        <end position="568"/>
    </location>
</feature>